<evidence type="ECO:0000313" key="4">
    <source>
        <dbReference type="Proteomes" id="UP000019141"/>
    </source>
</evidence>
<comment type="caution">
    <text evidence="3">The sequence shown here is derived from an EMBL/GenBank/DDBJ whole genome shotgun (WGS) entry which is preliminary data.</text>
</comment>
<dbReference type="Gene3D" id="2.60.120.260">
    <property type="entry name" value="Galactose-binding domain-like"/>
    <property type="match status" value="1"/>
</dbReference>
<dbReference type="HOGENOM" id="CLU_015590_5_1_7"/>
<gene>
    <name evidence="3" type="ORF">ETSY1_17285</name>
</gene>
<dbReference type="InterPro" id="IPR008979">
    <property type="entry name" value="Galactose-bd-like_sf"/>
</dbReference>
<dbReference type="InterPro" id="IPR013736">
    <property type="entry name" value="Xaa-Pro_dipept_C"/>
</dbReference>
<dbReference type="NCBIfam" id="TIGR00976">
    <property type="entry name" value="CocE_NonD"/>
    <property type="match status" value="1"/>
</dbReference>
<dbReference type="EMBL" id="AZHW01000516">
    <property type="protein sequence ID" value="ETW98810.1"/>
    <property type="molecule type" value="Genomic_DNA"/>
</dbReference>
<dbReference type="InterPro" id="IPR000383">
    <property type="entry name" value="Xaa-Pro-like_dom"/>
</dbReference>
<dbReference type="Pfam" id="PF02129">
    <property type="entry name" value="Peptidase_S15"/>
    <property type="match status" value="1"/>
</dbReference>
<dbReference type="SMART" id="SM00939">
    <property type="entry name" value="PepX_C"/>
    <property type="match status" value="1"/>
</dbReference>
<reference evidence="3 4" key="1">
    <citation type="journal article" date="2014" name="Nature">
        <title>An environmental bacterial taxon with a large and distinct metabolic repertoire.</title>
        <authorList>
            <person name="Wilson M.C."/>
            <person name="Mori T."/>
            <person name="Ruckert C."/>
            <person name="Uria A.R."/>
            <person name="Helf M.J."/>
            <person name="Takada K."/>
            <person name="Gernert C."/>
            <person name="Steffens U.A."/>
            <person name="Heycke N."/>
            <person name="Schmitt S."/>
            <person name="Rinke C."/>
            <person name="Helfrich E.J."/>
            <person name="Brachmann A.O."/>
            <person name="Gurgui C."/>
            <person name="Wakimoto T."/>
            <person name="Kracht M."/>
            <person name="Crusemann M."/>
            <person name="Hentschel U."/>
            <person name="Abe I."/>
            <person name="Matsunaga S."/>
            <person name="Kalinowski J."/>
            <person name="Takeyama H."/>
            <person name="Piel J."/>
        </authorList>
    </citation>
    <scope>NUCLEOTIDE SEQUENCE [LARGE SCALE GENOMIC DNA]</scope>
    <source>
        <strain evidence="4">TSY1</strain>
    </source>
</reference>
<accession>W4LMA6</accession>
<feature type="domain" description="Xaa-Pro dipeptidyl-peptidase C-terminal" evidence="2">
    <location>
        <begin position="331"/>
        <end position="580"/>
    </location>
</feature>
<dbReference type="InterPro" id="IPR005674">
    <property type="entry name" value="CocE/Ser_esterase"/>
</dbReference>
<evidence type="ECO:0000313" key="3">
    <source>
        <dbReference type="EMBL" id="ETW98810.1"/>
    </source>
</evidence>
<dbReference type="PANTHER" id="PTHR43056">
    <property type="entry name" value="PEPTIDASE S9 PROLYL OLIGOPEPTIDASE"/>
    <property type="match status" value="1"/>
</dbReference>
<protein>
    <recommendedName>
        <fullName evidence="2">Xaa-Pro dipeptidyl-peptidase C-terminal domain-containing protein</fullName>
    </recommendedName>
</protein>
<dbReference type="Gene3D" id="3.40.50.1820">
    <property type="entry name" value="alpha/beta hydrolase"/>
    <property type="match status" value="1"/>
</dbReference>
<dbReference type="SUPFAM" id="SSF49785">
    <property type="entry name" value="Galactose-binding domain-like"/>
    <property type="match status" value="1"/>
</dbReference>
<dbReference type="PANTHER" id="PTHR43056:SF10">
    <property type="entry name" value="COCE_NOND FAMILY, PUTATIVE (AFU_ORTHOLOGUE AFUA_7G00600)-RELATED"/>
    <property type="match status" value="1"/>
</dbReference>
<dbReference type="PATRIC" id="fig|1429438.4.peg.3391"/>
<dbReference type="Proteomes" id="UP000019141">
    <property type="component" value="Unassembled WGS sequence"/>
</dbReference>
<dbReference type="InterPro" id="IPR050585">
    <property type="entry name" value="Xaa-Pro_dipeptidyl-ppase/CocE"/>
</dbReference>
<evidence type="ECO:0000256" key="1">
    <source>
        <dbReference type="ARBA" id="ARBA00022801"/>
    </source>
</evidence>
<dbReference type="Pfam" id="PF08530">
    <property type="entry name" value="PepX_C"/>
    <property type="match status" value="1"/>
</dbReference>
<keyword evidence="1" id="KW-0378">Hydrolase</keyword>
<dbReference type="SUPFAM" id="SSF53474">
    <property type="entry name" value="alpha/beta-Hydrolases"/>
    <property type="match status" value="1"/>
</dbReference>
<evidence type="ECO:0000259" key="2">
    <source>
        <dbReference type="SMART" id="SM00939"/>
    </source>
</evidence>
<keyword evidence="4" id="KW-1185">Reference proteome</keyword>
<dbReference type="InterPro" id="IPR029058">
    <property type="entry name" value="AB_hydrolase_fold"/>
</dbReference>
<proteinExistence type="predicted"/>
<dbReference type="Gene3D" id="1.10.3020.10">
    <property type="entry name" value="alpha-amino acid ester hydrolase ( Helical cap domain)"/>
    <property type="match status" value="1"/>
</dbReference>
<dbReference type="AlphaFoldDB" id="W4LMA6"/>
<name>W4LMA6_ENTF1</name>
<organism evidence="3 4">
    <name type="scientific">Entotheonella factor</name>
    <dbReference type="NCBI Taxonomy" id="1429438"/>
    <lineage>
        <taxon>Bacteria</taxon>
        <taxon>Pseudomonadati</taxon>
        <taxon>Nitrospinota/Tectimicrobiota group</taxon>
        <taxon>Candidatus Tectimicrobiota</taxon>
        <taxon>Candidatus Entotheonellia</taxon>
        <taxon>Candidatus Entotheonellales</taxon>
        <taxon>Candidatus Entotheonellaceae</taxon>
        <taxon>Candidatus Entotheonella</taxon>
    </lineage>
</organism>
<dbReference type="GO" id="GO:0008239">
    <property type="term" value="F:dipeptidyl-peptidase activity"/>
    <property type="evidence" value="ECO:0007669"/>
    <property type="project" value="InterPro"/>
</dbReference>
<sequence>MTQSSRPQYRVIVEKDVPSPTRDGVNLMADVYRPDADGQFPVLLSRLPYDKNNRQRPGDIDYFVERGYVVVFQDTRGRFASEGEEYCPPFWEIQDGYDAVEWAAAQPWSNGQVGTMGQSYLGATQYLLAPTRPPHLKTAFPVSASADFHQSWVYHTGGAFELGWQIPYAILMARDSIVRQGLTETLLPALERALAPAHIAFAPPLTDEAYRQLPLMAWGDILKPVARYVADYLTHPDDGPYWWPINLERQYANVDIPMYHVTSWYDIFLRGGLANFGGLRQHAMTETARAQQKLLVGPWAHRFPYTSPSSTDTGDIDFGDNARIELHETQLRWFDYWLKGIDTGIVHDAPVKLFVMGENVWRDETEWPLARTRYTPYYLHSQGRANSLQGDGQLSALAPAEEPPDRYIYDPNDPVPSGGGNTLIIPMGVQDQRPIEARQDVLVYTSEALTAPVEVTGPITVELYAASSAPDTDFTAKLVDVRPDGYAQNLADGIIRARYRLSRSMATLLTPGEVTRFTIDLWATSHVFVAGHRIRVEIASSNFPRFDRNLNTGADQATSTHMQTAEQTVFHDARYPSHILLPVIPR</sequence>